<dbReference type="GO" id="GO:0005524">
    <property type="term" value="F:ATP binding"/>
    <property type="evidence" value="ECO:0007669"/>
    <property type="project" value="UniProtKB-KW"/>
</dbReference>
<dbReference type="InterPro" id="IPR029000">
    <property type="entry name" value="Cyclophilin-like_dom_sf"/>
</dbReference>
<dbReference type="Pfam" id="PF02682">
    <property type="entry name" value="CT_C_D"/>
    <property type="match status" value="1"/>
</dbReference>
<proteinExistence type="predicted"/>
<evidence type="ECO:0000313" key="5">
    <source>
        <dbReference type="EMBL" id="RIW15556.1"/>
    </source>
</evidence>
<dbReference type="PANTHER" id="PTHR34698:SF2">
    <property type="entry name" value="5-OXOPROLINASE SUBUNIT B"/>
    <property type="match status" value="1"/>
</dbReference>
<dbReference type="AlphaFoldDB" id="A0A418PRQ6"/>
<dbReference type="PANTHER" id="PTHR34698">
    <property type="entry name" value="5-OXOPROLINASE SUBUNIT B"/>
    <property type="match status" value="1"/>
</dbReference>
<accession>A0A418PRQ6</accession>
<sequence>MEIKPSYIQISPLLGEIHWKENPSDSLLSMQLGWCDFLQRELGDQILDLRQGFTSVSILWKDVVAHSQFQNKLNTIAIRPLELSNKIWKVPVCYGEGFGKDLETLAKEKKLKVGELIEMHASVAYRIHFFGFLPGFMYLNGLPERLHSPRKAVPERAVPRGSVAIGGSQTGIYPRESPGGWHIIGRTPISLFDGEHNPPVWANSGDRIKFVPISSSEMERLIENPPLPNYK</sequence>
<feature type="domain" description="Carboxyltransferase" evidence="4">
    <location>
        <begin position="8"/>
        <end position="202"/>
    </location>
</feature>
<dbReference type="EC" id="3.5.2.9" evidence="5"/>
<dbReference type="EMBL" id="QXML01000004">
    <property type="protein sequence ID" value="RIW15556.1"/>
    <property type="molecule type" value="Genomic_DNA"/>
</dbReference>
<evidence type="ECO:0000256" key="2">
    <source>
        <dbReference type="ARBA" id="ARBA00022801"/>
    </source>
</evidence>
<dbReference type="SUPFAM" id="SSF50891">
    <property type="entry name" value="Cyclophilin-like"/>
    <property type="match status" value="1"/>
</dbReference>
<dbReference type="RefSeq" id="WP_119477358.1">
    <property type="nucleotide sequence ID" value="NZ_QXML01000004.1"/>
</dbReference>
<comment type="caution">
    <text evidence="5">The sequence shown here is derived from an EMBL/GenBank/DDBJ whole genome shotgun (WGS) entry which is preliminary data.</text>
</comment>
<evidence type="ECO:0000313" key="6">
    <source>
        <dbReference type="Proteomes" id="UP000283522"/>
    </source>
</evidence>
<dbReference type="Gene3D" id="2.40.100.10">
    <property type="entry name" value="Cyclophilin-like"/>
    <property type="match status" value="1"/>
</dbReference>
<dbReference type="InterPro" id="IPR010016">
    <property type="entry name" value="PxpB"/>
</dbReference>
<dbReference type="InterPro" id="IPR003833">
    <property type="entry name" value="CT_C_D"/>
</dbReference>
<evidence type="ECO:0000256" key="1">
    <source>
        <dbReference type="ARBA" id="ARBA00022741"/>
    </source>
</evidence>
<reference evidence="5 6" key="1">
    <citation type="submission" date="2018-09" db="EMBL/GenBank/DDBJ databases">
        <authorList>
            <person name="Wang X."/>
            <person name="Du Z."/>
        </authorList>
    </citation>
    <scope>NUCLEOTIDE SEQUENCE [LARGE SCALE GENOMIC DNA]</scope>
    <source>
        <strain evidence="5 6">N3</strain>
    </source>
</reference>
<keyword evidence="6" id="KW-1185">Reference proteome</keyword>
<protein>
    <submittedName>
        <fullName evidence="5">5-oxoprolinase subunit PxpB</fullName>
        <ecNumber evidence="5">3.5.2.9</ecNumber>
    </submittedName>
</protein>
<keyword evidence="2 5" id="KW-0378">Hydrolase</keyword>
<dbReference type="Proteomes" id="UP000283522">
    <property type="component" value="Unassembled WGS sequence"/>
</dbReference>
<evidence type="ECO:0000256" key="3">
    <source>
        <dbReference type="ARBA" id="ARBA00022840"/>
    </source>
</evidence>
<dbReference type="GO" id="GO:0017168">
    <property type="term" value="F:5-oxoprolinase (ATP-hydrolyzing) activity"/>
    <property type="evidence" value="ECO:0007669"/>
    <property type="project" value="UniProtKB-EC"/>
</dbReference>
<evidence type="ECO:0000259" key="4">
    <source>
        <dbReference type="SMART" id="SM00796"/>
    </source>
</evidence>
<dbReference type="SMART" id="SM00796">
    <property type="entry name" value="AHS1"/>
    <property type="match status" value="1"/>
</dbReference>
<keyword evidence="1" id="KW-0547">Nucleotide-binding</keyword>
<keyword evidence="3" id="KW-0067">ATP-binding</keyword>
<organism evidence="5 6">
    <name type="scientific">Algoriphagus lacus</name>
    <dbReference type="NCBI Taxonomy" id="2056311"/>
    <lineage>
        <taxon>Bacteria</taxon>
        <taxon>Pseudomonadati</taxon>
        <taxon>Bacteroidota</taxon>
        <taxon>Cytophagia</taxon>
        <taxon>Cytophagales</taxon>
        <taxon>Cyclobacteriaceae</taxon>
        <taxon>Algoriphagus</taxon>
    </lineage>
</organism>
<dbReference type="NCBIfam" id="TIGR00370">
    <property type="entry name" value="5-oxoprolinase subunit PxpB"/>
    <property type="match status" value="1"/>
</dbReference>
<name>A0A418PRQ6_9BACT</name>
<gene>
    <name evidence="5" type="primary">pxpB</name>
    <name evidence="5" type="ORF">D0X99_08990</name>
</gene>